<organism evidence="1 2">
    <name type="scientific">Trichinella pseudospiralis</name>
    <name type="common">Parasitic roundworm</name>
    <dbReference type="NCBI Taxonomy" id="6337"/>
    <lineage>
        <taxon>Eukaryota</taxon>
        <taxon>Metazoa</taxon>
        <taxon>Ecdysozoa</taxon>
        <taxon>Nematoda</taxon>
        <taxon>Enoplea</taxon>
        <taxon>Dorylaimia</taxon>
        <taxon>Trichinellida</taxon>
        <taxon>Trichinellidae</taxon>
        <taxon>Trichinella</taxon>
    </lineage>
</organism>
<comment type="caution">
    <text evidence="1">The sequence shown here is derived from an EMBL/GenBank/DDBJ whole genome shotgun (WGS) entry which is preliminary data.</text>
</comment>
<dbReference type="Proteomes" id="UP000054995">
    <property type="component" value="Unassembled WGS sequence"/>
</dbReference>
<dbReference type="AlphaFoldDB" id="A0A0V1F8U7"/>
<gene>
    <name evidence="1" type="ORF">T4D_8974</name>
</gene>
<dbReference type="EMBL" id="JYDT01000209">
    <property type="protein sequence ID" value="KRY81715.1"/>
    <property type="molecule type" value="Genomic_DNA"/>
</dbReference>
<keyword evidence="2" id="KW-1185">Reference proteome</keyword>
<reference evidence="1 2" key="1">
    <citation type="submission" date="2015-01" db="EMBL/GenBank/DDBJ databases">
        <title>Evolution of Trichinella species and genotypes.</title>
        <authorList>
            <person name="Korhonen P.K."/>
            <person name="Edoardo P."/>
            <person name="Giuseppe L.R."/>
            <person name="Gasser R.B."/>
        </authorList>
    </citation>
    <scope>NUCLEOTIDE SEQUENCE [LARGE SCALE GENOMIC DNA]</scope>
    <source>
        <strain evidence="1">ISS470</strain>
    </source>
</reference>
<proteinExistence type="predicted"/>
<name>A0A0V1F8U7_TRIPS</name>
<protein>
    <submittedName>
        <fullName evidence="1">Uncharacterized protein</fullName>
    </submittedName>
</protein>
<sequence>MVENKIVPMKHSSIYRNIKFAVNLQMMFHMHDTWFKNFEIVNLFLTDLFQLAFSISVLQV</sequence>
<accession>A0A0V1F8U7</accession>
<evidence type="ECO:0000313" key="1">
    <source>
        <dbReference type="EMBL" id="KRY81715.1"/>
    </source>
</evidence>
<evidence type="ECO:0000313" key="2">
    <source>
        <dbReference type="Proteomes" id="UP000054995"/>
    </source>
</evidence>